<dbReference type="Pfam" id="PF01063">
    <property type="entry name" value="Aminotran_4"/>
    <property type="match status" value="1"/>
</dbReference>
<dbReference type="InterPro" id="IPR043131">
    <property type="entry name" value="BCAT-like_N"/>
</dbReference>
<dbReference type="EC" id="4.1.3.38" evidence="3"/>
<dbReference type="InterPro" id="IPR036038">
    <property type="entry name" value="Aminotransferase-like"/>
</dbReference>
<comment type="similarity">
    <text evidence="1">Belongs to the class-IV pyridoxal-phosphate-dependent aminotransferase family.</text>
</comment>
<reference evidence="3" key="2">
    <citation type="submission" date="2021-09" db="EMBL/GenBank/DDBJ databases">
        <authorList>
            <person name="Gilroy R."/>
        </authorList>
    </citation>
    <scope>NUCLEOTIDE SEQUENCE</scope>
    <source>
        <strain evidence="3">ChiGjej1B1-18357</strain>
    </source>
</reference>
<feature type="region of interest" description="Disordered" evidence="2">
    <location>
        <begin position="1"/>
        <end position="20"/>
    </location>
</feature>
<dbReference type="PANTHER" id="PTHR42743:SF11">
    <property type="entry name" value="AMINODEOXYCHORISMATE LYASE"/>
    <property type="match status" value="1"/>
</dbReference>
<dbReference type="AlphaFoldDB" id="A0A921F202"/>
<dbReference type="GO" id="GO:0046394">
    <property type="term" value="P:carboxylic acid biosynthetic process"/>
    <property type="evidence" value="ECO:0007669"/>
    <property type="project" value="UniProtKB-ARBA"/>
</dbReference>
<accession>A0A921F202</accession>
<evidence type="ECO:0000313" key="4">
    <source>
        <dbReference type="Proteomes" id="UP000776650"/>
    </source>
</evidence>
<protein>
    <submittedName>
        <fullName evidence="3">Aminodeoxychorismate lyase</fullName>
        <ecNumber evidence="3">4.1.3.38</ecNumber>
    </submittedName>
</protein>
<dbReference type="InterPro" id="IPR001544">
    <property type="entry name" value="Aminotrans_IV"/>
</dbReference>
<evidence type="ECO:0000313" key="3">
    <source>
        <dbReference type="EMBL" id="HJE89935.1"/>
    </source>
</evidence>
<organism evidence="3 4">
    <name type="scientific">Dietzia timorensis</name>
    <dbReference type="NCBI Taxonomy" id="499555"/>
    <lineage>
        <taxon>Bacteria</taxon>
        <taxon>Bacillati</taxon>
        <taxon>Actinomycetota</taxon>
        <taxon>Actinomycetes</taxon>
        <taxon>Mycobacteriales</taxon>
        <taxon>Dietziaceae</taxon>
        <taxon>Dietzia</taxon>
    </lineage>
</organism>
<dbReference type="NCBIfam" id="NF005886">
    <property type="entry name" value="PRK07849.1-1"/>
    <property type="match status" value="1"/>
</dbReference>
<dbReference type="SUPFAM" id="SSF56752">
    <property type="entry name" value="D-aminoacid aminotransferase-like PLP-dependent enzymes"/>
    <property type="match status" value="1"/>
</dbReference>
<proteinExistence type="inferred from homology"/>
<dbReference type="PANTHER" id="PTHR42743">
    <property type="entry name" value="AMINO-ACID AMINOTRANSFERASE"/>
    <property type="match status" value="1"/>
</dbReference>
<dbReference type="EMBL" id="DYXM01000057">
    <property type="protein sequence ID" value="HJE89935.1"/>
    <property type="molecule type" value="Genomic_DNA"/>
</dbReference>
<dbReference type="InterPro" id="IPR050571">
    <property type="entry name" value="Class-IV_PLP-Dep_Aminotrnsfr"/>
</dbReference>
<dbReference type="InterPro" id="IPR043132">
    <property type="entry name" value="BCAT-like_C"/>
</dbReference>
<name>A0A921F202_9ACTN</name>
<comment type="caution">
    <text evidence="3">The sequence shown here is derived from an EMBL/GenBank/DDBJ whole genome shotgun (WGS) entry which is preliminary data.</text>
</comment>
<dbReference type="Gene3D" id="3.30.470.10">
    <property type="match status" value="1"/>
</dbReference>
<reference evidence="3" key="1">
    <citation type="journal article" date="2021" name="PeerJ">
        <title>Extensive microbial diversity within the chicken gut microbiome revealed by metagenomics and culture.</title>
        <authorList>
            <person name="Gilroy R."/>
            <person name="Ravi A."/>
            <person name="Getino M."/>
            <person name="Pursley I."/>
            <person name="Horton D.L."/>
            <person name="Alikhan N.F."/>
            <person name="Baker D."/>
            <person name="Gharbi K."/>
            <person name="Hall N."/>
            <person name="Watson M."/>
            <person name="Adriaenssens E.M."/>
            <person name="Foster-Nyarko E."/>
            <person name="Jarju S."/>
            <person name="Secka A."/>
            <person name="Antonio M."/>
            <person name="Oren A."/>
            <person name="Chaudhuri R.R."/>
            <person name="La Ragione R."/>
            <person name="Hildebrand F."/>
            <person name="Pallen M.J."/>
        </authorList>
    </citation>
    <scope>NUCLEOTIDE SEQUENCE</scope>
    <source>
        <strain evidence="3">ChiGjej1B1-18357</strain>
    </source>
</reference>
<dbReference type="Proteomes" id="UP000776650">
    <property type="component" value="Unassembled WGS sequence"/>
</dbReference>
<sequence>MTNFPGGPGEARDAGEVSSPVEANTTRVVVHVAGPGLATPKVVDPDAPLLLADDLGAVRGDGCFDSLLLHRGRALKPLRHLARIARSARMLEIDPPGEQAWTAGIEAAEAEWVRIHGGDAASAPDALLRLVLTRGAEHAAGRAEDATAYITVAAIGGHVAKVRRKGIAVQVQQRGFSVDLAANAPWQLLGAKTLSYATNMAALRHAAADGFGDVLFLSSEGEVLEGPRSTIVAVRDGALLSPPQEIGILEGTTLGALGEAAQRRGIPLRREHLLVSDLLVADSVWFISSITLAARVMRIDSHEIGGRDAGIDVGALVAEAVGVENWPG</sequence>
<dbReference type="RefSeq" id="WP_303910702.1">
    <property type="nucleotide sequence ID" value="NZ_DYXM01000057.1"/>
</dbReference>
<keyword evidence="3" id="KW-0456">Lyase</keyword>
<evidence type="ECO:0000256" key="1">
    <source>
        <dbReference type="ARBA" id="ARBA00009320"/>
    </source>
</evidence>
<dbReference type="GO" id="GO:0008696">
    <property type="term" value="F:4-amino-4-deoxychorismate lyase activity"/>
    <property type="evidence" value="ECO:0007669"/>
    <property type="project" value="UniProtKB-EC"/>
</dbReference>
<dbReference type="GO" id="GO:0005829">
    <property type="term" value="C:cytosol"/>
    <property type="evidence" value="ECO:0007669"/>
    <property type="project" value="TreeGrafter"/>
</dbReference>
<gene>
    <name evidence="3" type="ORF">K8V11_02845</name>
</gene>
<dbReference type="Gene3D" id="3.20.10.10">
    <property type="entry name" value="D-amino Acid Aminotransferase, subunit A, domain 2"/>
    <property type="match status" value="1"/>
</dbReference>
<dbReference type="NCBIfam" id="NF005887">
    <property type="entry name" value="PRK07849.1-2"/>
    <property type="match status" value="1"/>
</dbReference>
<evidence type="ECO:0000256" key="2">
    <source>
        <dbReference type="SAM" id="MobiDB-lite"/>
    </source>
</evidence>